<proteinExistence type="predicted"/>
<evidence type="ECO:0000313" key="2">
    <source>
        <dbReference type="EMBL" id="MBL0765575.1"/>
    </source>
</evidence>
<organism evidence="2 3">
    <name type="scientific">Marivirga atlantica</name>
    <dbReference type="NCBI Taxonomy" id="1548457"/>
    <lineage>
        <taxon>Bacteria</taxon>
        <taxon>Pseudomonadati</taxon>
        <taxon>Bacteroidota</taxon>
        <taxon>Cytophagia</taxon>
        <taxon>Cytophagales</taxon>
        <taxon>Marivirgaceae</taxon>
        <taxon>Marivirga</taxon>
    </lineage>
</organism>
<evidence type="ECO:0008006" key="4">
    <source>
        <dbReference type="Google" id="ProtNLM"/>
    </source>
</evidence>
<comment type="caution">
    <text evidence="2">The sequence shown here is derived from an EMBL/GenBank/DDBJ whole genome shotgun (WGS) entry which is preliminary data.</text>
</comment>
<dbReference type="EMBL" id="JAERQG010000002">
    <property type="protein sequence ID" value="MBL0765575.1"/>
    <property type="molecule type" value="Genomic_DNA"/>
</dbReference>
<sequence>MKNFKKLWAVALMLAASFAMVSCDEDEPIVEVQEGLNVADGYYFVVEGEDPVAERSLTPEQVEGDGFAAVDRDGFYGNYVFLEAGDYQLQKVEAKEVSLTLGGALSTVPLDSLSDEEPFNSYDLALLTEDGAAINIANDGFYKVSYDETTSELIVMEVEKVSFIGAPSGWSDVEMTTVSSNPDDGFVFNAQGVTIREGDNYKIRINNAWKIIRNNDAGDGYVAFTNYGGSADNLVAGGGDIPFAQEDGVYTVEVELQNDGGAFLNFNRTGDAEEITFDPDDYNWGVIGSVTANGYDADRNLVYAGVDGDVYSWVGVVWFADANLDPNDTGDRRFKFRNNDDWTVNLGGAITPDGTQATLAVGGGDIVAPASGAYYIVLSTADEGETWNATMIDTGWSLIGAGSPSGDWNVDTALEVVGNDNGTVSFSYTGAFVGGEFKVRAGGDWKLNYGGSIDALEYNSGTNLTLDAGTYEFVLSFDGETYTASATAQ</sequence>
<dbReference type="RefSeq" id="WP_201920475.1">
    <property type="nucleotide sequence ID" value="NZ_JAERQG010000002.1"/>
</dbReference>
<evidence type="ECO:0000313" key="3">
    <source>
        <dbReference type="Proteomes" id="UP000642920"/>
    </source>
</evidence>
<keyword evidence="1" id="KW-0732">Signal</keyword>
<evidence type="ECO:0000256" key="1">
    <source>
        <dbReference type="SAM" id="SignalP"/>
    </source>
</evidence>
<feature type="signal peptide" evidence="1">
    <location>
        <begin position="1"/>
        <end position="21"/>
    </location>
</feature>
<protein>
    <recommendedName>
        <fullName evidence="4">SusF/SusE family outer membrane protein</fullName>
    </recommendedName>
</protein>
<keyword evidence="3" id="KW-1185">Reference proteome</keyword>
<dbReference type="Proteomes" id="UP000642920">
    <property type="component" value="Unassembled WGS sequence"/>
</dbReference>
<dbReference type="AlphaFoldDB" id="A0A937DJ29"/>
<name>A0A937DJ29_9BACT</name>
<accession>A0A937DJ29</accession>
<dbReference type="PROSITE" id="PS51257">
    <property type="entry name" value="PROKAR_LIPOPROTEIN"/>
    <property type="match status" value="1"/>
</dbReference>
<dbReference type="Gene3D" id="2.60.40.3620">
    <property type="match status" value="3"/>
</dbReference>
<gene>
    <name evidence="2" type="ORF">JKP34_09950</name>
</gene>
<feature type="chain" id="PRO_5036897994" description="SusF/SusE family outer membrane protein" evidence="1">
    <location>
        <begin position="22"/>
        <end position="489"/>
    </location>
</feature>
<reference evidence="2" key="1">
    <citation type="submission" date="2021-01" db="EMBL/GenBank/DDBJ databases">
        <title>Marivirga sp. nov., isolated from intertidal surface sediments.</title>
        <authorList>
            <person name="Zhang M."/>
        </authorList>
    </citation>
    <scope>NUCLEOTIDE SEQUENCE</scope>
    <source>
        <strain evidence="2">SM1354</strain>
    </source>
</reference>